<dbReference type="RefSeq" id="WP_200747977.1">
    <property type="nucleotide sequence ID" value="NZ_JAEOAH010000003.1"/>
</dbReference>
<protein>
    <recommendedName>
        <fullName evidence="3">PIN domain-containing protein</fullName>
    </recommendedName>
</protein>
<evidence type="ECO:0000313" key="1">
    <source>
        <dbReference type="EMBL" id="MBK3493977.1"/>
    </source>
</evidence>
<accession>A0ABS1H4A4</accession>
<proteinExistence type="predicted"/>
<dbReference type="EMBL" id="JAEOAH010000003">
    <property type="protein sequence ID" value="MBK3493977.1"/>
    <property type="molecule type" value="Genomic_DNA"/>
</dbReference>
<evidence type="ECO:0000313" key="2">
    <source>
        <dbReference type="Proteomes" id="UP000618943"/>
    </source>
</evidence>
<comment type="caution">
    <text evidence="1">The sequence shown here is derived from an EMBL/GenBank/DDBJ whole genome shotgun (WGS) entry which is preliminary data.</text>
</comment>
<dbReference type="Proteomes" id="UP000618943">
    <property type="component" value="Unassembled WGS sequence"/>
</dbReference>
<organism evidence="1 2">
    <name type="scientific">Viridibacillus soli</name>
    <dbReference type="NCBI Taxonomy" id="2798301"/>
    <lineage>
        <taxon>Bacteria</taxon>
        <taxon>Bacillati</taxon>
        <taxon>Bacillota</taxon>
        <taxon>Bacilli</taxon>
        <taxon>Bacillales</taxon>
        <taxon>Caryophanaceae</taxon>
        <taxon>Viridibacillus</taxon>
    </lineage>
</organism>
<reference evidence="1 2" key="1">
    <citation type="submission" date="2020-12" db="EMBL/GenBank/DDBJ databases">
        <title>YIM B01967 draft genome.</title>
        <authorList>
            <person name="Yan X."/>
        </authorList>
    </citation>
    <scope>NUCLEOTIDE SEQUENCE [LARGE SCALE GENOMIC DNA]</scope>
    <source>
        <strain evidence="1 2">YIM B01967</strain>
    </source>
</reference>
<name>A0ABS1H4A4_9BACL</name>
<gene>
    <name evidence="1" type="ORF">JFL43_03705</name>
</gene>
<sequence length="215" mass="24778">MTKENVFLDTNIIVAAIRYNKVDIFKMIDAIYATKFVHIEVLKEIRISSEKSFVQGKIDSGDWLLFNPEDSSCLSDDDFDDYEFEVARISKEFSAVDADKNCLNIGEIHSLAAAYINHSELICSHDFSITKVIQSLNLEIYKNGDDTQQPQLIGQHTLFELCRIFMDEYGLKRSEARQFYSAFFVENRTSKNPAKKKKYQKAMEFFDNTFAAKAI</sequence>
<keyword evidence="2" id="KW-1185">Reference proteome</keyword>
<evidence type="ECO:0008006" key="3">
    <source>
        <dbReference type="Google" id="ProtNLM"/>
    </source>
</evidence>